<evidence type="ECO:0000313" key="1">
    <source>
        <dbReference type="EMBL" id="KAJ8667652.1"/>
    </source>
</evidence>
<protein>
    <submittedName>
        <fullName evidence="1">Uncharacterized protein</fullName>
    </submittedName>
</protein>
<gene>
    <name evidence="1" type="ORF">QAD02_009315</name>
</gene>
<proteinExistence type="predicted"/>
<keyword evidence="2" id="KW-1185">Reference proteome</keyword>
<comment type="caution">
    <text evidence="1">The sequence shown here is derived from an EMBL/GenBank/DDBJ whole genome shotgun (WGS) entry which is preliminary data.</text>
</comment>
<name>A0ACC2N922_9HYME</name>
<organism evidence="1 2">
    <name type="scientific">Eretmocerus hayati</name>
    <dbReference type="NCBI Taxonomy" id="131215"/>
    <lineage>
        <taxon>Eukaryota</taxon>
        <taxon>Metazoa</taxon>
        <taxon>Ecdysozoa</taxon>
        <taxon>Arthropoda</taxon>
        <taxon>Hexapoda</taxon>
        <taxon>Insecta</taxon>
        <taxon>Pterygota</taxon>
        <taxon>Neoptera</taxon>
        <taxon>Endopterygota</taxon>
        <taxon>Hymenoptera</taxon>
        <taxon>Apocrita</taxon>
        <taxon>Proctotrupomorpha</taxon>
        <taxon>Chalcidoidea</taxon>
        <taxon>Aphelinidae</taxon>
        <taxon>Aphelininae</taxon>
        <taxon>Eretmocerus</taxon>
    </lineage>
</organism>
<evidence type="ECO:0000313" key="2">
    <source>
        <dbReference type="Proteomes" id="UP001239111"/>
    </source>
</evidence>
<dbReference type="Proteomes" id="UP001239111">
    <property type="component" value="Chromosome 4"/>
</dbReference>
<accession>A0ACC2N922</accession>
<dbReference type="EMBL" id="CM056744">
    <property type="protein sequence ID" value="KAJ8667652.1"/>
    <property type="molecule type" value="Genomic_DNA"/>
</dbReference>
<sequence>MPAAERKRTSLRVWITQEAAEKNNKILENRKMVLEAPFLTDATPGPICEEEGLFINQALEPHFPGEAKRQIREKRADLRERIEQAVTEALEKQRAEATKHGGTQQGKEVLADDSNDGEEDAAPNPRSLGSQAGVEIVNNYDYVDADGCWLVKFIKAV</sequence>
<reference evidence="1" key="1">
    <citation type="submission" date="2023-04" db="EMBL/GenBank/DDBJ databases">
        <title>A chromosome-level genome assembly of the parasitoid wasp Eretmocerus hayati.</title>
        <authorList>
            <person name="Zhong Y."/>
            <person name="Liu S."/>
            <person name="Liu Y."/>
        </authorList>
    </citation>
    <scope>NUCLEOTIDE SEQUENCE</scope>
    <source>
        <strain evidence="1">ZJU_SS_LIU_2023</strain>
    </source>
</reference>